<dbReference type="InterPro" id="IPR003718">
    <property type="entry name" value="OsmC/Ohr_fam"/>
</dbReference>
<proteinExistence type="predicted"/>
<dbReference type="SUPFAM" id="SSF82784">
    <property type="entry name" value="OsmC-like"/>
    <property type="match status" value="1"/>
</dbReference>
<protein>
    <submittedName>
        <fullName evidence="1">Putative redox protein</fullName>
    </submittedName>
</protein>
<accession>A0A840AQL8</accession>
<dbReference type="RefSeq" id="WP_183399334.1">
    <property type="nucleotide sequence ID" value="NZ_JACIDS010000003.1"/>
</dbReference>
<organism evidence="1 2">
    <name type="scientific">Kaistia hirudinis</name>
    <dbReference type="NCBI Taxonomy" id="1293440"/>
    <lineage>
        <taxon>Bacteria</taxon>
        <taxon>Pseudomonadati</taxon>
        <taxon>Pseudomonadota</taxon>
        <taxon>Alphaproteobacteria</taxon>
        <taxon>Hyphomicrobiales</taxon>
        <taxon>Kaistiaceae</taxon>
        <taxon>Kaistia</taxon>
    </lineage>
</organism>
<reference evidence="1 2" key="1">
    <citation type="submission" date="2020-08" db="EMBL/GenBank/DDBJ databases">
        <title>Genomic Encyclopedia of Type Strains, Phase IV (KMG-IV): sequencing the most valuable type-strain genomes for metagenomic binning, comparative biology and taxonomic classification.</title>
        <authorList>
            <person name="Goeker M."/>
        </authorList>
    </citation>
    <scope>NUCLEOTIDE SEQUENCE [LARGE SCALE GENOMIC DNA]</scope>
    <source>
        <strain evidence="1 2">DSM 25966</strain>
    </source>
</reference>
<dbReference type="InterPro" id="IPR036102">
    <property type="entry name" value="OsmC/Ohrsf"/>
</dbReference>
<dbReference type="InterPro" id="IPR015946">
    <property type="entry name" value="KH_dom-like_a/b"/>
</dbReference>
<name>A0A840AQL8_9HYPH</name>
<dbReference type="PANTHER" id="PTHR39624:SF2">
    <property type="entry name" value="OSMC-LIKE PROTEIN"/>
    <property type="match status" value="1"/>
</dbReference>
<dbReference type="EMBL" id="JACIDS010000003">
    <property type="protein sequence ID" value="MBB3931724.1"/>
    <property type="molecule type" value="Genomic_DNA"/>
</dbReference>
<comment type="caution">
    <text evidence="1">The sequence shown here is derived from an EMBL/GenBank/DDBJ whole genome shotgun (WGS) entry which is preliminary data.</text>
</comment>
<sequence>MSTIKATLGATDYAVAISAGSHNLAVDEPVDRGGGGTAPTPFDHVLAGLAACTAITLRMYGARKGWELGTIHAEVELHRAGKELSVARRLRFGAPLGEAEIARLAEIAERTPVTLALKQGMPIRTEIVPSLPDETAAELDERLDEALEESFPASDPVSVSPRGSE</sequence>
<dbReference type="Proteomes" id="UP000553963">
    <property type="component" value="Unassembled WGS sequence"/>
</dbReference>
<dbReference type="PANTHER" id="PTHR39624">
    <property type="entry name" value="PROTEIN INVOLVED IN RIMO-MEDIATED BETA-METHYLTHIOLATION OF RIBOSOMAL PROTEIN S12 YCAO"/>
    <property type="match status" value="1"/>
</dbReference>
<evidence type="ECO:0000313" key="1">
    <source>
        <dbReference type="EMBL" id="MBB3931724.1"/>
    </source>
</evidence>
<evidence type="ECO:0000313" key="2">
    <source>
        <dbReference type="Proteomes" id="UP000553963"/>
    </source>
</evidence>
<keyword evidence="2" id="KW-1185">Reference proteome</keyword>
<dbReference type="Pfam" id="PF02566">
    <property type="entry name" value="OsmC"/>
    <property type="match status" value="1"/>
</dbReference>
<gene>
    <name evidence="1" type="ORF">GGR25_002774</name>
</gene>
<dbReference type="Gene3D" id="3.30.300.20">
    <property type="match status" value="1"/>
</dbReference>
<dbReference type="AlphaFoldDB" id="A0A840AQL8"/>